<keyword evidence="1" id="KW-0472">Membrane</keyword>
<feature type="domain" description="DUF2062" evidence="2">
    <location>
        <begin position="27"/>
        <end position="174"/>
    </location>
</feature>
<dbReference type="AlphaFoldDB" id="A0A7W6H5G9"/>
<feature type="transmembrane region" description="Helical" evidence="1">
    <location>
        <begin position="144"/>
        <end position="166"/>
    </location>
</feature>
<name>A0A7W6H5G9_9HYPH</name>
<keyword evidence="1" id="KW-0812">Transmembrane</keyword>
<feature type="transmembrane region" description="Helical" evidence="1">
    <location>
        <begin position="45"/>
        <end position="76"/>
    </location>
</feature>
<gene>
    <name evidence="3" type="ORF">GGR04_002785</name>
</gene>
<accession>A0A7W6H5G9</accession>
<evidence type="ECO:0000256" key="1">
    <source>
        <dbReference type="SAM" id="Phobius"/>
    </source>
</evidence>
<dbReference type="RefSeq" id="WP_183200458.1">
    <property type="nucleotide sequence ID" value="NZ_JACIEK010000007.1"/>
</dbReference>
<dbReference type="PANTHER" id="PTHR40547">
    <property type="entry name" value="SLL0298 PROTEIN"/>
    <property type="match status" value="1"/>
</dbReference>
<protein>
    <recommendedName>
        <fullName evidence="2">DUF2062 domain-containing protein</fullName>
    </recommendedName>
</protein>
<comment type="caution">
    <text evidence="3">The sequence shown here is derived from an EMBL/GenBank/DDBJ whole genome shotgun (WGS) entry which is preliminary data.</text>
</comment>
<reference evidence="3 4" key="1">
    <citation type="submission" date="2020-08" db="EMBL/GenBank/DDBJ databases">
        <title>Genomic Encyclopedia of Type Strains, Phase IV (KMG-IV): sequencing the most valuable type-strain genomes for metagenomic binning, comparative biology and taxonomic classification.</title>
        <authorList>
            <person name="Goeker M."/>
        </authorList>
    </citation>
    <scope>NUCLEOTIDE SEQUENCE [LARGE SCALE GENOMIC DNA]</scope>
    <source>
        <strain evidence="3 4">DSM 102238</strain>
    </source>
</reference>
<sequence length="195" mass="21539">MLFRRRQPETRLQRLRAALWPRRSWRRSLRYMQKRVLRLRATPHAIAAGVAAGVFATFTPFLGFHFLLAFAIAWMLAGNLPAAALGCLLGNPATYPLIWASTYETGRYLLASEVPDGHAPEGLGAALSHMDLAAVWQPYLKPMLIGSLPLGLGFAGLSYVAVFLAARSFQAAKHRRTETGRRLRSERLALGDGTP</sequence>
<keyword evidence="4" id="KW-1185">Reference proteome</keyword>
<proteinExistence type="predicted"/>
<organism evidence="3 4">
    <name type="scientific">Aureimonas pseudogalii</name>
    <dbReference type="NCBI Taxonomy" id="1744844"/>
    <lineage>
        <taxon>Bacteria</taxon>
        <taxon>Pseudomonadati</taxon>
        <taxon>Pseudomonadota</taxon>
        <taxon>Alphaproteobacteria</taxon>
        <taxon>Hyphomicrobiales</taxon>
        <taxon>Aurantimonadaceae</taxon>
        <taxon>Aureimonas</taxon>
    </lineage>
</organism>
<dbReference type="InterPro" id="IPR018639">
    <property type="entry name" value="DUF2062"/>
</dbReference>
<evidence type="ECO:0000313" key="3">
    <source>
        <dbReference type="EMBL" id="MBB3998930.1"/>
    </source>
</evidence>
<dbReference type="PANTHER" id="PTHR40547:SF1">
    <property type="entry name" value="SLL0298 PROTEIN"/>
    <property type="match status" value="1"/>
</dbReference>
<evidence type="ECO:0000259" key="2">
    <source>
        <dbReference type="Pfam" id="PF09835"/>
    </source>
</evidence>
<keyword evidence="1" id="KW-1133">Transmembrane helix</keyword>
<dbReference type="EMBL" id="JACIEK010000007">
    <property type="protein sequence ID" value="MBB3998930.1"/>
    <property type="molecule type" value="Genomic_DNA"/>
</dbReference>
<dbReference type="Pfam" id="PF09835">
    <property type="entry name" value="DUF2062"/>
    <property type="match status" value="1"/>
</dbReference>
<evidence type="ECO:0000313" key="4">
    <source>
        <dbReference type="Proteomes" id="UP000542776"/>
    </source>
</evidence>
<dbReference type="Proteomes" id="UP000542776">
    <property type="component" value="Unassembled WGS sequence"/>
</dbReference>